<dbReference type="EMBL" id="JAPQKQ010000007">
    <property type="protein sequence ID" value="KAJ5187310.1"/>
    <property type="molecule type" value="Genomic_DNA"/>
</dbReference>
<evidence type="ECO:0000313" key="3">
    <source>
        <dbReference type="Proteomes" id="UP001150942"/>
    </source>
</evidence>
<feature type="compositionally biased region" description="Acidic residues" evidence="1">
    <location>
        <begin position="54"/>
        <end position="72"/>
    </location>
</feature>
<dbReference type="OrthoDB" id="10534560at2759"/>
<accession>A0A9W9IYR9</accession>
<dbReference type="Proteomes" id="UP001150942">
    <property type="component" value="Unassembled WGS sequence"/>
</dbReference>
<comment type="caution">
    <text evidence="2">The sequence shown here is derived from an EMBL/GenBank/DDBJ whole genome shotgun (WGS) entry which is preliminary data.</text>
</comment>
<dbReference type="AlphaFoldDB" id="A0A9W9IYR9"/>
<gene>
    <name evidence="2" type="ORF">N7449_010304</name>
</gene>
<protein>
    <submittedName>
        <fullName evidence="2">Uncharacterized protein</fullName>
    </submittedName>
</protein>
<evidence type="ECO:0000256" key="1">
    <source>
        <dbReference type="SAM" id="MobiDB-lite"/>
    </source>
</evidence>
<sequence length="90" mass="9909">MTPRPHGPYPTAMTPPAITHITRTTKHLKDKGSVAHVKTVLLLLEVGMVEEGMGEEDIVEEEEEEEEEEEVEMVAGKGTLETPPTCTIQV</sequence>
<reference evidence="2" key="1">
    <citation type="submission" date="2022-11" db="EMBL/GenBank/DDBJ databases">
        <authorList>
            <person name="Petersen C."/>
        </authorList>
    </citation>
    <scope>NUCLEOTIDE SEQUENCE</scope>
    <source>
        <strain evidence="2">IBT 20477</strain>
    </source>
</reference>
<organism evidence="2 3">
    <name type="scientific">Penicillium cf. viridicatum</name>
    <dbReference type="NCBI Taxonomy" id="2972119"/>
    <lineage>
        <taxon>Eukaryota</taxon>
        <taxon>Fungi</taxon>
        <taxon>Dikarya</taxon>
        <taxon>Ascomycota</taxon>
        <taxon>Pezizomycotina</taxon>
        <taxon>Eurotiomycetes</taxon>
        <taxon>Eurotiomycetidae</taxon>
        <taxon>Eurotiales</taxon>
        <taxon>Aspergillaceae</taxon>
        <taxon>Penicillium</taxon>
    </lineage>
</organism>
<reference evidence="2" key="2">
    <citation type="journal article" date="2023" name="IMA Fungus">
        <title>Comparative genomic study of the Penicillium genus elucidates a diverse pangenome and 15 lateral gene transfer events.</title>
        <authorList>
            <person name="Petersen C."/>
            <person name="Sorensen T."/>
            <person name="Nielsen M.R."/>
            <person name="Sondergaard T.E."/>
            <person name="Sorensen J.L."/>
            <person name="Fitzpatrick D.A."/>
            <person name="Frisvad J.C."/>
            <person name="Nielsen K.L."/>
        </authorList>
    </citation>
    <scope>NUCLEOTIDE SEQUENCE</scope>
    <source>
        <strain evidence="2">IBT 20477</strain>
    </source>
</reference>
<evidence type="ECO:0000313" key="2">
    <source>
        <dbReference type="EMBL" id="KAJ5187310.1"/>
    </source>
</evidence>
<name>A0A9W9IYR9_9EURO</name>
<feature type="region of interest" description="Disordered" evidence="1">
    <location>
        <begin position="54"/>
        <end position="90"/>
    </location>
</feature>
<proteinExistence type="predicted"/>
<keyword evidence="3" id="KW-1185">Reference proteome</keyword>